<sequence length="44" mass="4992">MLLAFGGPLLQSPLRVIAHFFSDALQELPVSFSSFRIVLVRDFR</sequence>
<proteinExistence type="predicted"/>
<accession>A0A4Q2V6S9</accession>
<reference evidence="1 2" key="1">
    <citation type="submission" date="2016-12" db="EMBL/GenBank/DDBJ databases">
        <title>Draft genome sequence of Fusarium oxysporum causing rot on Narcissus.</title>
        <authorList>
            <person name="Armitage A.D."/>
            <person name="Taylor A."/>
            <person name="Clarkson J.P."/>
            <person name="Harrison R.J."/>
            <person name="Jackson A.C."/>
        </authorList>
    </citation>
    <scope>NUCLEOTIDE SEQUENCE [LARGE SCALE GENOMIC DNA]</scope>
    <source>
        <strain evidence="1 2">N139</strain>
    </source>
</reference>
<name>A0A4Q2V6S9_FUSOX</name>
<dbReference type="Proteomes" id="UP000290540">
    <property type="component" value="Unassembled WGS sequence"/>
</dbReference>
<evidence type="ECO:0000313" key="2">
    <source>
        <dbReference type="Proteomes" id="UP000290540"/>
    </source>
</evidence>
<protein>
    <submittedName>
        <fullName evidence="1">Uncharacterized protein</fullName>
    </submittedName>
</protein>
<dbReference type="EMBL" id="MQTW01000380">
    <property type="protein sequence ID" value="RYC80398.1"/>
    <property type="molecule type" value="Genomic_DNA"/>
</dbReference>
<organism evidence="1 2">
    <name type="scientific">Fusarium oxysporum f. sp. narcissi</name>
    <dbReference type="NCBI Taxonomy" id="451672"/>
    <lineage>
        <taxon>Eukaryota</taxon>
        <taxon>Fungi</taxon>
        <taxon>Dikarya</taxon>
        <taxon>Ascomycota</taxon>
        <taxon>Pezizomycotina</taxon>
        <taxon>Sordariomycetes</taxon>
        <taxon>Hypocreomycetidae</taxon>
        <taxon>Hypocreales</taxon>
        <taxon>Nectriaceae</taxon>
        <taxon>Fusarium</taxon>
        <taxon>Fusarium oxysporum species complex</taxon>
    </lineage>
</organism>
<gene>
    <name evidence="1" type="ORF">BFJ63_vAg16723</name>
</gene>
<comment type="caution">
    <text evidence="1">The sequence shown here is derived from an EMBL/GenBank/DDBJ whole genome shotgun (WGS) entry which is preliminary data.</text>
</comment>
<dbReference type="AlphaFoldDB" id="A0A4Q2V6S9"/>
<evidence type="ECO:0000313" key="1">
    <source>
        <dbReference type="EMBL" id="RYC80398.1"/>
    </source>
</evidence>